<feature type="compositionally biased region" description="Pro residues" evidence="1">
    <location>
        <begin position="37"/>
        <end position="51"/>
    </location>
</feature>
<dbReference type="OrthoDB" id="3002966at2759"/>
<protein>
    <recommendedName>
        <fullName evidence="2">DUF6593 domain-containing protein</fullName>
    </recommendedName>
</protein>
<dbReference type="AlphaFoldDB" id="A0A9P3L8E1"/>
<feature type="domain" description="DUF6593" evidence="2">
    <location>
        <begin position="102"/>
        <end position="228"/>
    </location>
</feature>
<proteinExistence type="predicted"/>
<feature type="compositionally biased region" description="Low complexity" evidence="1">
    <location>
        <begin position="22"/>
        <end position="36"/>
    </location>
</feature>
<sequence>MILDADPFSDSPPQSPTDTVLPDYAPADAASASRRPSGPPSGRPPSYMPPRRPAAPITYTFHSWSASLMLLLPPAAGAGDRTPVANVAVALNLNPFAPLAYVTTVRRGGQSDGAPVGEFEIAVAHNRATVRIGNRWERIANVLSQRRDTKHWRWRLNGIEFFWDCTKQLDDGSPMCLCLDGRGSQLASFVPPPIDASPPLPDATLTVFPDGHECFDHILISALIVERKLTLSF</sequence>
<gene>
    <name evidence="3" type="ORF">PsYK624_014980</name>
</gene>
<keyword evidence="4" id="KW-1185">Reference proteome</keyword>
<organism evidence="3 4">
    <name type="scientific">Phanerochaete sordida</name>
    <dbReference type="NCBI Taxonomy" id="48140"/>
    <lineage>
        <taxon>Eukaryota</taxon>
        <taxon>Fungi</taxon>
        <taxon>Dikarya</taxon>
        <taxon>Basidiomycota</taxon>
        <taxon>Agaricomycotina</taxon>
        <taxon>Agaricomycetes</taxon>
        <taxon>Polyporales</taxon>
        <taxon>Phanerochaetaceae</taxon>
        <taxon>Phanerochaete</taxon>
    </lineage>
</organism>
<evidence type="ECO:0000259" key="2">
    <source>
        <dbReference type="Pfam" id="PF20236"/>
    </source>
</evidence>
<evidence type="ECO:0000256" key="1">
    <source>
        <dbReference type="SAM" id="MobiDB-lite"/>
    </source>
</evidence>
<dbReference type="InterPro" id="IPR046528">
    <property type="entry name" value="DUF6593"/>
</dbReference>
<evidence type="ECO:0000313" key="3">
    <source>
        <dbReference type="EMBL" id="GJE85419.1"/>
    </source>
</evidence>
<dbReference type="EMBL" id="BPQB01000002">
    <property type="protein sequence ID" value="GJE85419.1"/>
    <property type="molecule type" value="Genomic_DNA"/>
</dbReference>
<comment type="caution">
    <text evidence="3">The sequence shown here is derived from an EMBL/GenBank/DDBJ whole genome shotgun (WGS) entry which is preliminary data.</text>
</comment>
<evidence type="ECO:0000313" key="4">
    <source>
        <dbReference type="Proteomes" id="UP000703269"/>
    </source>
</evidence>
<feature type="region of interest" description="Disordered" evidence="1">
    <location>
        <begin position="1"/>
        <end position="51"/>
    </location>
</feature>
<dbReference type="Proteomes" id="UP000703269">
    <property type="component" value="Unassembled WGS sequence"/>
</dbReference>
<reference evidence="3 4" key="1">
    <citation type="submission" date="2021-08" db="EMBL/GenBank/DDBJ databases">
        <title>Draft Genome Sequence of Phanerochaete sordida strain YK-624.</title>
        <authorList>
            <person name="Mori T."/>
            <person name="Dohra H."/>
            <person name="Suzuki T."/>
            <person name="Kawagishi H."/>
            <person name="Hirai H."/>
        </authorList>
    </citation>
    <scope>NUCLEOTIDE SEQUENCE [LARGE SCALE GENOMIC DNA]</scope>
    <source>
        <strain evidence="3 4">YK-624</strain>
    </source>
</reference>
<accession>A0A9P3L8E1</accession>
<name>A0A9P3L8E1_9APHY</name>
<dbReference type="Pfam" id="PF20236">
    <property type="entry name" value="DUF6593"/>
    <property type="match status" value="1"/>
</dbReference>